<dbReference type="CDD" id="cd07438">
    <property type="entry name" value="PHP_HisPPase_AMP"/>
    <property type="match status" value="1"/>
</dbReference>
<dbReference type="Proteomes" id="UP001194714">
    <property type="component" value="Unassembled WGS sequence"/>
</dbReference>
<dbReference type="GO" id="GO:0016787">
    <property type="term" value="F:hydrolase activity"/>
    <property type="evidence" value="ECO:0007669"/>
    <property type="project" value="UniProtKB-KW"/>
</dbReference>
<evidence type="ECO:0000313" key="3">
    <source>
        <dbReference type="Proteomes" id="UP001194714"/>
    </source>
</evidence>
<dbReference type="EMBL" id="JAAEJV010000002">
    <property type="protein sequence ID" value="MBF5058670.1"/>
    <property type="molecule type" value="Genomic_DNA"/>
</dbReference>
<reference evidence="2 3" key="1">
    <citation type="submission" date="2020-01" db="EMBL/GenBank/DDBJ databases">
        <title>Draft genome sequence of Cand. Neptunochlamydia vexilliferae K9.</title>
        <authorList>
            <person name="Schulz F."/>
            <person name="Koestlbacher S."/>
            <person name="Wascher F."/>
            <person name="Pizzetti I."/>
            <person name="Horn M."/>
        </authorList>
    </citation>
    <scope>NUCLEOTIDE SEQUENCE [LARGE SCALE GENOMIC DNA]</scope>
    <source>
        <strain evidence="2 3">K9</strain>
    </source>
</reference>
<evidence type="ECO:0000259" key="1">
    <source>
        <dbReference type="SMART" id="SM00481"/>
    </source>
</evidence>
<organism evidence="2 3">
    <name type="scientific">Candidatus Neptunichlamydia vexilliferae</name>
    <dbReference type="NCBI Taxonomy" id="1651774"/>
    <lineage>
        <taxon>Bacteria</taxon>
        <taxon>Pseudomonadati</taxon>
        <taxon>Chlamydiota</taxon>
        <taxon>Chlamydiia</taxon>
        <taxon>Parachlamydiales</taxon>
        <taxon>Simkaniaceae</taxon>
        <taxon>Candidatus Neptunichlamydia</taxon>
    </lineage>
</organism>
<protein>
    <submittedName>
        <fullName evidence="2">5'-3' exoribonuclease</fullName>
        <ecNumber evidence="2">3.1.13.-</ecNumber>
    </submittedName>
</protein>
<proteinExistence type="predicted"/>
<dbReference type="SMART" id="SM00481">
    <property type="entry name" value="POLIIIAc"/>
    <property type="match status" value="1"/>
</dbReference>
<sequence length="322" mass="36610">MSDPQYSLEKLHHLFGPSTLFKSRLVSWTMLSIFRKRWNQKSGGTFSEESLRSDARFDLHCHSTCSDGTCTPLELLELAKERELSGIAITDHDTLDAYTEELFAQAQELEVKLYVGVEFSTRHQGYPVHLLGYGLQKTPEILAFCQEHQERRLQRNRAILEKLSRLSMVIDEKELGDPSDRTIGRPHIAERLMAKGYVQSIREAFDRFLGEGKPCFEAGCSFGVEETITKIHAAGGKAFIAHPYLVKKSGILKELLEMPFDGIECYYSLFHNGQEKKWLKIAEEKGWLISGGSDFHGSVKPHVQLGCSWVPEEDVLKIFGER</sequence>
<dbReference type="InterPro" id="IPR016195">
    <property type="entry name" value="Pol/histidinol_Pase-like"/>
</dbReference>
<dbReference type="InterPro" id="IPR004013">
    <property type="entry name" value="PHP_dom"/>
</dbReference>
<name>A0ABS0AX07_9BACT</name>
<dbReference type="PANTHER" id="PTHR42924">
    <property type="entry name" value="EXONUCLEASE"/>
    <property type="match status" value="1"/>
</dbReference>
<dbReference type="EC" id="3.1.13.-" evidence="2"/>
<keyword evidence="2" id="KW-0378">Hydrolase</keyword>
<dbReference type="SUPFAM" id="SSF89550">
    <property type="entry name" value="PHP domain-like"/>
    <property type="match status" value="1"/>
</dbReference>
<comment type="caution">
    <text evidence="2">The sequence shown here is derived from an EMBL/GenBank/DDBJ whole genome shotgun (WGS) entry which is preliminary data.</text>
</comment>
<dbReference type="Gene3D" id="1.10.150.650">
    <property type="match status" value="1"/>
</dbReference>
<dbReference type="Gene3D" id="3.20.20.140">
    <property type="entry name" value="Metal-dependent hydrolases"/>
    <property type="match status" value="1"/>
</dbReference>
<dbReference type="InterPro" id="IPR003141">
    <property type="entry name" value="Pol/His_phosphatase_N"/>
</dbReference>
<feature type="domain" description="Polymerase/histidinol phosphatase N-terminal" evidence="1">
    <location>
        <begin position="57"/>
        <end position="123"/>
    </location>
</feature>
<dbReference type="PANTHER" id="PTHR42924:SF3">
    <property type="entry name" value="POLYMERASE_HISTIDINOL PHOSPHATASE N-TERMINAL DOMAIN-CONTAINING PROTEIN"/>
    <property type="match status" value="1"/>
</dbReference>
<evidence type="ECO:0000313" key="2">
    <source>
        <dbReference type="EMBL" id="MBF5058670.1"/>
    </source>
</evidence>
<dbReference type="Pfam" id="PF02811">
    <property type="entry name" value="PHP"/>
    <property type="match status" value="1"/>
</dbReference>
<accession>A0ABS0AX07</accession>
<dbReference type="InterPro" id="IPR052018">
    <property type="entry name" value="PHP_domain"/>
</dbReference>
<gene>
    <name evidence="2" type="ORF">NEPTK9_000167</name>
</gene>
<keyword evidence="3" id="KW-1185">Reference proteome</keyword>